<dbReference type="SUPFAM" id="SSF103088">
    <property type="entry name" value="OmpA-like"/>
    <property type="match status" value="1"/>
</dbReference>
<dbReference type="InterPro" id="IPR050330">
    <property type="entry name" value="Bact_OuterMem_StrucFunc"/>
</dbReference>
<keyword evidence="6" id="KW-1185">Reference proteome</keyword>
<dbReference type="CDD" id="cd07185">
    <property type="entry name" value="OmpA_C-like"/>
    <property type="match status" value="1"/>
</dbReference>
<feature type="coiled-coil region" evidence="2">
    <location>
        <begin position="252"/>
        <end position="300"/>
    </location>
</feature>
<feature type="domain" description="OmpA-like" evidence="4">
    <location>
        <begin position="336"/>
        <end position="462"/>
    </location>
</feature>
<dbReference type="InterPro" id="IPR006665">
    <property type="entry name" value="OmpA-like"/>
</dbReference>
<proteinExistence type="predicted"/>
<dbReference type="PANTHER" id="PTHR30329">
    <property type="entry name" value="STATOR ELEMENT OF FLAGELLAR MOTOR COMPLEX"/>
    <property type="match status" value="1"/>
</dbReference>
<keyword evidence="1 3" id="KW-0472">Membrane</keyword>
<dbReference type="Pfam" id="PF00691">
    <property type="entry name" value="OmpA"/>
    <property type="match status" value="1"/>
</dbReference>
<evidence type="ECO:0000256" key="2">
    <source>
        <dbReference type="SAM" id="Coils"/>
    </source>
</evidence>
<reference evidence="6" key="1">
    <citation type="journal article" date="2019" name="Int. J. Syst. Evol. Microbiol.">
        <title>The Global Catalogue of Microorganisms (GCM) 10K type strain sequencing project: providing services to taxonomists for standard genome sequencing and annotation.</title>
        <authorList>
            <consortium name="The Broad Institute Genomics Platform"/>
            <consortium name="The Broad Institute Genome Sequencing Center for Infectious Disease"/>
            <person name="Wu L."/>
            <person name="Ma J."/>
        </authorList>
    </citation>
    <scope>NUCLEOTIDE SEQUENCE [LARGE SCALE GENOMIC DNA]</scope>
    <source>
        <strain evidence="6">CGMCC 1.19062</strain>
    </source>
</reference>
<dbReference type="PANTHER" id="PTHR30329:SF21">
    <property type="entry name" value="LIPOPROTEIN YIAD-RELATED"/>
    <property type="match status" value="1"/>
</dbReference>
<evidence type="ECO:0000256" key="3">
    <source>
        <dbReference type="SAM" id="Phobius"/>
    </source>
</evidence>
<accession>A0ABW5DS31</accession>
<dbReference type="RefSeq" id="WP_379876282.1">
    <property type="nucleotide sequence ID" value="NZ_JBHUIP010000010.1"/>
</dbReference>
<keyword evidence="2" id="KW-0175">Coiled coil</keyword>
<protein>
    <submittedName>
        <fullName evidence="5">Peptidoglycan -binding protein</fullName>
    </submittedName>
</protein>
<dbReference type="InterPro" id="IPR036737">
    <property type="entry name" value="OmpA-like_sf"/>
</dbReference>
<dbReference type="EMBL" id="JBHUIP010000010">
    <property type="protein sequence ID" value="MFD2263291.1"/>
    <property type="molecule type" value="Genomic_DNA"/>
</dbReference>
<dbReference type="NCBIfam" id="NF006543">
    <property type="entry name" value="PRK09039.1-2"/>
    <property type="match status" value="1"/>
</dbReference>
<keyword evidence="3" id="KW-1133">Transmembrane helix</keyword>
<organism evidence="5 6">
    <name type="scientific">Lacibacterium aquatile</name>
    <dbReference type="NCBI Taxonomy" id="1168082"/>
    <lineage>
        <taxon>Bacteria</taxon>
        <taxon>Pseudomonadati</taxon>
        <taxon>Pseudomonadota</taxon>
        <taxon>Alphaproteobacteria</taxon>
        <taxon>Rhodospirillales</taxon>
        <taxon>Rhodospirillaceae</taxon>
    </lineage>
</organism>
<dbReference type="Proteomes" id="UP001597295">
    <property type="component" value="Unassembled WGS sequence"/>
</dbReference>
<evidence type="ECO:0000259" key="4">
    <source>
        <dbReference type="PROSITE" id="PS51123"/>
    </source>
</evidence>
<feature type="transmembrane region" description="Helical" evidence="3">
    <location>
        <begin position="20"/>
        <end position="45"/>
    </location>
</feature>
<gene>
    <name evidence="5" type="ORF">ACFSM5_10360</name>
</gene>
<dbReference type="Gene3D" id="3.30.1330.60">
    <property type="entry name" value="OmpA-like domain"/>
    <property type="match status" value="1"/>
</dbReference>
<keyword evidence="3" id="KW-0812">Transmembrane</keyword>
<evidence type="ECO:0000313" key="6">
    <source>
        <dbReference type="Proteomes" id="UP001597295"/>
    </source>
</evidence>
<sequence length="462" mass="51674">MAGGRRIRRGSQTVDYWPGFVDALSTLLIAIIFLILLFTLAQYFMNQALSGRDDALEKLNQQVAQLADLLALEKANNADLQLQIGRLTSDLQTATQARDDAVNRLAGVMNERDGLATRVTEMTGRLGELQTLTQKQAADLEAANKVVAADREKIEAQLKELASLKADIEALRQVRADLEKQVTGLAATVKDRENELTSVRDRSKELEARLSTSEERTALAQRDIAQRDIRLAELLARGEQAASQIGREKAMTADAQKQVDLLNQQILALREQLARIEAALETSETKAKEQETQIVDLGRRLNLALASKVEELARYRSEFFGRLREALGDRQDVRIVGDRFVFQSEVLFDAGSAELGEAGRQQIGRLAATLKELSARIPNDLNWVLRVDGHTDRVPIRNVQFPSNWELSTARAIAVVKFMMEQGIPAERLAATGFAEFQPLDPREDDQAKRRNRRIELKLTER</sequence>
<dbReference type="PROSITE" id="PS51123">
    <property type="entry name" value="OMPA_2"/>
    <property type="match status" value="1"/>
</dbReference>
<dbReference type="Gene3D" id="1.10.287.1490">
    <property type="match status" value="1"/>
</dbReference>
<evidence type="ECO:0000313" key="5">
    <source>
        <dbReference type="EMBL" id="MFD2263291.1"/>
    </source>
</evidence>
<feature type="coiled-coil region" evidence="2">
    <location>
        <begin position="137"/>
        <end position="216"/>
    </location>
</feature>
<evidence type="ECO:0000256" key="1">
    <source>
        <dbReference type="PROSITE-ProRule" id="PRU00473"/>
    </source>
</evidence>
<name>A0ABW5DS31_9PROT</name>
<comment type="caution">
    <text evidence="5">The sequence shown here is derived from an EMBL/GenBank/DDBJ whole genome shotgun (WGS) entry which is preliminary data.</text>
</comment>